<accession>A0A8E6EVY1</accession>
<evidence type="ECO:0000259" key="3">
    <source>
        <dbReference type="Pfam" id="PF02514"/>
    </source>
</evidence>
<name>A0A8E6EVY1_9BACT</name>
<dbReference type="EMBL" id="CP074694">
    <property type="protein sequence ID" value="QVL33202.1"/>
    <property type="molecule type" value="Genomic_DNA"/>
</dbReference>
<feature type="chain" id="PRO_5034283663" evidence="2">
    <location>
        <begin position="24"/>
        <end position="1317"/>
    </location>
</feature>
<dbReference type="Pfam" id="PF02514">
    <property type="entry name" value="CobN-Mg_chel"/>
    <property type="match status" value="1"/>
</dbReference>
<evidence type="ECO:0000256" key="1">
    <source>
        <dbReference type="SAM" id="MobiDB-lite"/>
    </source>
</evidence>
<gene>
    <name evidence="4" type="ORF">KIH39_04600</name>
</gene>
<feature type="domain" description="CobN/magnesium chelatase" evidence="3">
    <location>
        <begin position="127"/>
        <end position="1194"/>
    </location>
</feature>
<keyword evidence="2" id="KW-0732">Signal</keyword>
<organism evidence="4 5">
    <name type="scientific">Telmatocola sphagniphila</name>
    <dbReference type="NCBI Taxonomy" id="1123043"/>
    <lineage>
        <taxon>Bacteria</taxon>
        <taxon>Pseudomonadati</taxon>
        <taxon>Planctomycetota</taxon>
        <taxon>Planctomycetia</taxon>
        <taxon>Gemmatales</taxon>
        <taxon>Gemmataceae</taxon>
    </lineage>
</organism>
<dbReference type="KEGG" id="tsph:KIH39_04600"/>
<feature type="region of interest" description="Disordered" evidence="1">
    <location>
        <begin position="1250"/>
        <end position="1273"/>
    </location>
</feature>
<feature type="compositionally biased region" description="Polar residues" evidence="1">
    <location>
        <begin position="1264"/>
        <end position="1273"/>
    </location>
</feature>
<evidence type="ECO:0000256" key="2">
    <source>
        <dbReference type="SAM" id="SignalP"/>
    </source>
</evidence>
<dbReference type="CDD" id="cd10150">
    <property type="entry name" value="CobN_like"/>
    <property type="match status" value="1"/>
</dbReference>
<reference evidence="4" key="1">
    <citation type="submission" date="2021-05" db="EMBL/GenBank/DDBJ databases">
        <title>Complete genome sequence of the cellulolytic planctomycete Telmatocola sphagniphila SP2T and characterization of the first cellulase from planctomycetes.</title>
        <authorList>
            <person name="Rakitin A.L."/>
            <person name="Beletsky A.V."/>
            <person name="Naumoff D.G."/>
            <person name="Kulichevskaya I.S."/>
            <person name="Mardanov A.V."/>
            <person name="Ravin N.V."/>
            <person name="Dedysh S.N."/>
        </authorList>
    </citation>
    <scope>NUCLEOTIDE SEQUENCE</scope>
    <source>
        <strain evidence="4">SP2T</strain>
    </source>
</reference>
<dbReference type="PANTHER" id="PTHR44119">
    <property type="entry name" value="MAGNESIUM-CHELATASE SUBUNIT CHLH, CHLOROPLASTIC"/>
    <property type="match status" value="1"/>
</dbReference>
<proteinExistence type="predicted"/>
<sequence length="1317" mass="145343">MKSILSFLPLLTSLLLSSSAVYAGENLLVIGGWDYGETMFDRAATSLGMNAKFVTTEDTDQVTTNQLSTTDVIFLLNLKPDGAAKLKERVTEAKKNRPGLIVLSLSQRDTQKSFEQAGLLHKDPEIYKYWKYNGLENTKRLLAYVRNKYLKGKDEILPPVIVPDFGVYHPAASDLFSDVPAYLQWAGKSSHFQLGNPRVALLVQQGFLMTGDTKVYEALVNSLEKRGVNVAVLFGGSSTGKQQELLEAWKPDLIIDDHHASTALKTGAEQLDIPIIKNVMLLRSTVAEWDSSIQGMLPADVGLHFLTQEVHGIIDPVVTGAMKANVGGFKLHEPIPDRVERLTGRVMSWLNLRKKPNAEKKIAIIYYNKYLGKSDVGRGSATGAFLDGPESLFRVLKAMKARGYTFTKFPKDTLELLEWMKRDGHNVGTWAGGDLAELIRVGKPVLWPVTEYSKWFATLSNANQGVVTKAYGPAPGAQMTTADRKSIVLPRIDLGNVILLPQPARGPENDEKLLHAKDVPPPHQYLACYWWLQKEFKADAVMHFGTHGTELLLPGKANGLSGDSFSDICLGNLPNIYPWIIDNIAEAIMAKRRAYAVTVDHLTPPLESTGLTPELQNLHNDIDKFAALEEGLLKQKYRKTISEASRKAAFSRQSGELSDKEIEQIAFQLHQIELSVTAVKLHTLGQEPEAKHLIPFLTSMLGQQYLDDLGKVLPVPAEVAKEPEHIPLWVRPQLEAMVKSIVADGYAPEDVLKLAGAKIPPGDPKRIVETLRRVVEFREQFKQSGKEVENILRALEGTFVSPGPGSDPVRNPSAIPTGRNLYALNPEELPTKQAWEVGVQLVEQLLKDRPNLRKVALDLNGHETIRDYGVTESQALFLMGVRPVWDHNNLAVNVEIIPRDELKRPRIDVFLALGGSMRDTFTSRVKLIDKAIRLVSELNEPDNFVRTGTQEKAAELTKRGIAPDKVKLYAPARLFGAKPGSHGTNILYLVPKTGAWDDRKEIAEIYKQNMSYAFTGDAWGESVPGLYDDAMKGTELILRTWTSNMTGPLTNHHVYEYAGGLSLAIESTTGKQPKLLFNDVRGNPKVRDFDEVLTTEAYVTMLNPKWIKGMMENGYSGAGMMVEVVRNTSGWEATRKGAVSQELWKEIHAVYAKDKHGLHLKDWMDKENPFARQEILATLLEAARKGDWKADEATRHELALEYAQSVAKHGDSAGLATGGNLKLQTEVSTLLNAPNEAPIKTAYQTAIAKSTQPPNDVAGASAAPSENNASVSGNEMAETNAAPVSVNPSWLRLSVGGVVILLILAGAMRRSRETCNG</sequence>
<keyword evidence="5" id="KW-1185">Reference proteome</keyword>
<evidence type="ECO:0000313" key="4">
    <source>
        <dbReference type="EMBL" id="QVL33202.1"/>
    </source>
</evidence>
<dbReference type="Proteomes" id="UP000676194">
    <property type="component" value="Chromosome"/>
</dbReference>
<protein>
    <submittedName>
        <fullName evidence="4">Cobaltochelatase subunit CobN</fullName>
    </submittedName>
</protein>
<dbReference type="InterPro" id="IPR003672">
    <property type="entry name" value="CobN/Mg_chltase"/>
</dbReference>
<evidence type="ECO:0000313" key="5">
    <source>
        <dbReference type="Proteomes" id="UP000676194"/>
    </source>
</evidence>
<dbReference type="RefSeq" id="WP_213498092.1">
    <property type="nucleotide sequence ID" value="NZ_CP074694.1"/>
</dbReference>
<feature type="signal peptide" evidence="2">
    <location>
        <begin position="1"/>
        <end position="23"/>
    </location>
</feature>
<dbReference type="PANTHER" id="PTHR44119:SF4">
    <property type="entry name" value="AEROBIC COBALTOCHELATASE SUBUNIT COBN"/>
    <property type="match status" value="1"/>
</dbReference>